<dbReference type="Gene3D" id="1.10.530.10">
    <property type="match status" value="1"/>
</dbReference>
<accession>A0A3M2HTB6</accession>
<dbReference type="Pfam" id="PF01464">
    <property type="entry name" value="SLT"/>
    <property type="match status" value="1"/>
</dbReference>
<dbReference type="InterPro" id="IPR023346">
    <property type="entry name" value="Lysozyme-like_dom_sf"/>
</dbReference>
<name>A0A3M2HTB6_9GAMM</name>
<gene>
    <name evidence="3" type="ORF">EBB59_08540</name>
</gene>
<evidence type="ECO:0000259" key="2">
    <source>
        <dbReference type="Pfam" id="PF01464"/>
    </source>
</evidence>
<feature type="compositionally biased region" description="Polar residues" evidence="1">
    <location>
        <begin position="241"/>
        <end position="251"/>
    </location>
</feature>
<feature type="region of interest" description="Disordered" evidence="1">
    <location>
        <begin position="196"/>
        <end position="251"/>
    </location>
</feature>
<sequence>MLPGMELMGCQIEVPASVMHHVVKVESSYNPYAIGVVGGRLVRQPGNLAEAVATAEMLESRGFNFSLGLAQVNRYNLNKYGLASYEAAFQVCPNLSAGARILRECHGRSGGHWGKAFSCYYSGNFTTGYRHGYVQKVEASMLAMRGPETPSLAIPVITRNGGAARVSASRTLSAPNRRSLPAASTAAALMRRRASFDAATPEPAPAAPPAIAQATAGETARAPAVAVPTPATPPPQKIPRMSNNGDSAFVF</sequence>
<dbReference type="SUPFAM" id="SSF53955">
    <property type="entry name" value="Lysozyme-like"/>
    <property type="match status" value="1"/>
</dbReference>
<feature type="compositionally biased region" description="Low complexity" evidence="1">
    <location>
        <begin position="209"/>
        <end position="229"/>
    </location>
</feature>
<comment type="caution">
    <text evidence="3">The sequence shown here is derived from an EMBL/GenBank/DDBJ whole genome shotgun (WGS) entry which is preliminary data.</text>
</comment>
<organism evidence="3 4">
    <name type="scientific">Solilutibacter pythonis</name>
    <dbReference type="NCBI Taxonomy" id="2483112"/>
    <lineage>
        <taxon>Bacteria</taxon>
        <taxon>Pseudomonadati</taxon>
        <taxon>Pseudomonadota</taxon>
        <taxon>Gammaproteobacteria</taxon>
        <taxon>Lysobacterales</taxon>
        <taxon>Lysobacteraceae</taxon>
        <taxon>Solilutibacter</taxon>
    </lineage>
</organism>
<dbReference type="OrthoDB" id="8565485at2"/>
<dbReference type="AlphaFoldDB" id="A0A3M2HTB6"/>
<feature type="domain" description="Transglycosylase SLT" evidence="2">
    <location>
        <begin position="11"/>
        <end position="136"/>
    </location>
</feature>
<reference evidence="3 4" key="1">
    <citation type="submission" date="2018-10" db="EMBL/GenBank/DDBJ databases">
        <title>Proposal of Lysobacter pythonis sp. nov. isolated from royal pythons (Python regius).</title>
        <authorList>
            <person name="Hans-Juergen B."/>
            <person name="Huptas C."/>
            <person name="Sandra B."/>
            <person name="Igor L."/>
            <person name="Joachim S."/>
            <person name="Siegfried S."/>
            <person name="Mareike W."/>
            <person name="Peter K."/>
        </authorList>
    </citation>
    <scope>NUCLEOTIDE SEQUENCE [LARGE SCALE GENOMIC DNA]</scope>
    <source>
        <strain evidence="3 4">4284/11</strain>
    </source>
</reference>
<dbReference type="InterPro" id="IPR008258">
    <property type="entry name" value="Transglycosylase_SLT_dom_1"/>
</dbReference>
<proteinExistence type="predicted"/>
<dbReference type="EMBL" id="RFLY01000011">
    <property type="protein sequence ID" value="RMH91063.1"/>
    <property type="molecule type" value="Genomic_DNA"/>
</dbReference>
<dbReference type="Proteomes" id="UP000275012">
    <property type="component" value="Unassembled WGS sequence"/>
</dbReference>
<evidence type="ECO:0000313" key="3">
    <source>
        <dbReference type="EMBL" id="RMH91063.1"/>
    </source>
</evidence>
<protein>
    <submittedName>
        <fullName evidence="3">Lytic transglycosylase domain-containing protein</fullName>
    </submittedName>
</protein>
<dbReference type="CDD" id="cd16892">
    <property type="entry name" value="LT_VirB1-like"/>
    <property type="match status" value="1"/>
</dbReference>
<keyword evidence="4" id="KW-1185">Reference proteome</keyword>
<evidence type="ECO:0000313" key="4">
    <source>
        <dbReference type="Proteomes" id="UP000275012"/>
    </source>
</evidence>
<evidence type="ECO:0000256" key="1">
    <source>
        <dbReference type="SAM" id="MobiDB-lite"/>
    </source>
</evidence>